<dbReference type="AlphaFoldDB" id="A0AAU9JGJ0"/>
<evidence type="ECO:0000313" key="1">
    <source>
        <dbReference type="EMBL" id="CAG9327161.1"/>
    </source>
</evidence>
<sequence length="74" mass="8528">MEFLLKAATSWPVLVHRPPSELEMVHTALDEIIRTSVKSTRNTARMYGISYRDAAYVNALNRVYENMRYSSYAA</sequence>
<reference evidence="1" key="1">
    <citation type="submission" date="2021-09" db="EMBL/GenBank/DDBJ databases">
        <authorList>
            <consortium name="AG Swart"/>
            <person name="Singh M."/>
            <person name="Singh A."/>
            <person name="Seah K."/>
            <person name="Emmerich C."/>
        </authorList>
    </citation>
    <scope>NUCLEOTIDE SEQUENCE</scope>
    <source>
        <strain evidence="1">ATCC30299</strain>
    </source>
</reference>
<keyword evidence="2" id="KW-1185">Reference proteome</keyword>
<comment type="caution">
    <text evidence="1">The sequence shown here is derived from an EMBL/GenBank/DDBJ whole genome shotgun (WGS) entry which is preliminary data.</text>
</comment>
<dbReference type="EMBL" id="CAJZBQ010000043">
    <property type="protein sequence ID" value="CAG9327161.1"/>
    <property type="molecule type" value="Genomic_DNA"/>
</dbReference>
<gene>
    <name evidence="1" type="ORF">BSTOLATCC_MIC43203</name>
</gene>
<evidence type="ECO:0000313" key="2">
    <source>
        <dbReference type="Proteomes" id="UP001162131"/>
    </source>
</evidence>
<dbReference type="Gene3D" id="3.40.50.720">
    <property type="entry name" value="NAD(P)-binding Rossmann-like Domain"/>
    <property type="match status" value="1"/>
</dbReference>
<proteinExistence type="predicted"/>
<accession>A0AAU9JGJ0</accession>
<organism evidence="1 2">
    <name type="scientific">Blepharisma stoltei</name>
    <dbReference type="NCBI Taxonomy" id="1481888"/>
    <lineage>
        <taxon>Eukaryota</taxon>
        <taxon>Sar</taxon>
        <taxon>Alveolata</taxon>
        <taxon>Ciliophora</taxon>
        <taxon>Postciliodesmatophora</taxon>
        <taxon>Heterotrichea</taxon>
        <taxon>Heterotrichida</taxon>
        <taxon>Blepharismidae</taxon>
        <taxon>Blepharisma</taxon>
    </lineage>
</organism>
<name>A0AAU9JGJ0_9CILI</name>
<dbReference type="Proteomes" id="UP001162131">
    <property type="component" value="Unassembled WGS sequence"/>
</dbReference>
<protein>
    <submittedName>
        <fullName evidence="1">Uncharacterized protein</fullName>
    </submittedName>
</protein>